<feature type="binding site" evidence="3">
    <location>
        <position position="51"/>
    </location>
    <ligand>
        <name>substrate</name>
    </ligand>
</feature>
<name>A0A2M7SGA7_9BACT</name>
<reference evidence="7" key="1">
    <citation type="submission" date="2017-09" db="EMBL/GenBank/DDBJ databases">
        <title>Depth-based differentiation of microbial function through sediment-hosted aquifers and enrichment of novel symbionts in the deep terrestrial subsurface.</title>
        <authorList>
            <person name="Probst A.J."/>
            <person name="Ladd B."/>
            <person name="Jarett J.K."/>
            <person name="Geller-Mcgrath D.E."/>
            <person name="Sieber C.M.K."/>
            <person name="Emerson J.B."/>
            <person name="Anantharaman K."/>
            <person name="Thomas B.C."/>
            <person name="Malmstrom R."/>
            <person name="Stieglmeier M."/>
            <person name="Klingl A."/>
            <person name="Woyke T."/>
            <person name="Ryan C.M."/>
            <person name="Banfield J.F."/>
        </authorList>
    </citation>
    <scope>NUCLEOTIDE SEQUENCE [LARGE SCALE GENOMIC DNA]</scope>
</reference>
<dbReference type="Pfam" id="PF01230">
    <property type="entry name" value="HIT"/>
    <property type="match status" value="1"/>
</dbReference>
<sequence>MRRLWAPWRAKYILGSKGCKGCFLCRHAKEKKKDRKNYVILRSRYCFAILNLFPYNNGHTMVTPYRHIREMEYLSDAEMLDLIKTTSRVISMLKKTLKPHAFNVGMNLGRVAGAGLEGHFHIHIVPRWNGDTNFMPVIAGTKVISMSLEDTYKKLKTKISTMQSRYKTGTKRRG</sequence>
<evidence type="ECO:0000259" key="5">
    <source>
        <dbReference type="PROSITE" id="PS51084"/>
    </source>
</evidence>
<evidence type="ECO:0000313" key="7">
    <source>
        <dbReference type="Proteomes" id="UP000229307"/>
    </source>
</evidence>
<dbReference type="InterPro" id="IPR052908">
    <property type="entry name" value="AP-4-A_phosphorylase"/>
</dbReference>
<dbReference type="PANTHER" id="PTHR42997">
    <property type="entry name" value="HIT FAMILY HYDROLASE"/>
    <property type="match status" value="1"/>
</dbReference>
<dbReference type="SUPFAM" id="SSF54197">
    <property type="entry name" value="HIT-like"/>
    <property type="match status" value="1"/>
</dbReference>
<accession>A0A2M7SGA7</accession>
<gene>
    <name evidence="6" type="ORF">COY52_00025</name>
</gene>
<keyword evidence="6" id="KW-0378">Hydrolase</keyword>
<evidence type="ECO:0000256" key="4">
    <source>
        <dbReference type="PROSITE-ProRule" id="PRU00464"/>
    </source>
</evidence>
<organism evidence="6 7">
    <name type="scientific">Candidatus Desantisbacteria bacterium CG_4_10_14_0_8_um_filter_48_22</name>
    <dbReference type="NCBI Taxonomy" id="1974543"/>
    <lineage>
        <taxon>Bacteria</taxon>
        <taxon>Candidatus Desantisiibacteriota</taxon>
    </lineage>
</organism>
<comment type="caution">
    <text evidence="6">The sequence shown here is derived from an EMBL/GenBank/DDBJ whole genome shotgun (WGS) entry which is preliminary data.</text>
</comment>
<dbReference type="AlphaFoldDB" id="A0A2M7SGA7"/>
<dbReference type="PROSITE" id="PS51084">
    <property type="entry name" value="HIT_2"/>
    <property type="match status" value="1"/>
</dbReference>
<keyword evidence="1" id="KW-0547">Nucleotide-binding</keyword>
<protein>
    <submittedName>
        <fullName evidence="6">HIT family hydrolase</fullName>
    </submittedName>
</protein>
<dbReference type="InterPro" id="IPR039383">
    <property type="entry name" value="FHIT"/>
</dbReference>
<feature type="domain" description="HIT" evidence="5">
    <location>
        <begin position="26"/>
        <end position="134"/>
    </location>
</feature>
<evidence type="ECO:0000256" key="2">
    <source>
        <dbReference type="PIRSR" id="PIRSR639383-1"/>
    </source>
</evidence>
<dbReference type="PANTHER" id="PTHR42997:SF1">
    <property type="entry name" value="AP-4-A PHOSPHORYLASE"/>
    <property type="match status" value="1"/>
</dbReference>
<dbReference type="Proteomes" id="UP000229307">
    <property type="component" value="Unassembled WGS sequence"/>
</dbReference>
<feature type="active site" description="Tele-AMP-histidine intermediate" evidence="2">
    <location>
        <position position="121"/>
    </location>
</feature>
<dbReference type="GO" id="GO:0016787">
    <property type="term" value="F:hydrolase activity"/>
    <property type="evidence" value="ECO:0007669"/>
    <property type="project" value="UniProtKB-KW"/>
</dbReference>
<proteinExistence type="predicted"/>
<dbReference type="CDD" id="cd01275">
    <property type="entry name" value="FHIT"/>
    <property type="match status" value="1"/>
</dbReference>
<dbReference type="Gene3D" id="3.30.428.10">
    <property type="entry name" value="HIT-like"/>
    <property type="match status" value="1"/>
</dbReference>
<evidence type="ECO:0000256" key="1">
    <source>
        <dbReference type="ARBA" id="ARBA00022741"/>
    </source>
</evidence>
<evidence type="ECO:0000313" key="6">
    <source>
        <dbReference type="EMBL" id="PIZ18323.1"/>
    </source>
</evidence>
<dbReference type="GO" id="GO:0000166">
    <property type="term" value="F:nucleotide binding"/>
    <property type="evidence" value="ECO:0007669"/>
    <property type="project" value="UniProtKB-KW"/>
</dbReference>
<feature type="binding site" evidence="3">
    <location>
        <position position="123"/>
    </location>
    <ligand>
        <name>substrate</name>
    </ligand>
</feature>
<dbReference type="EMBL" id="PFMR01000002">
    <property type="protein sequence ID" value="PIZ18323.1"/>
    <property type="molecule type" value="Genomic_DNA"/>
</dbReference>
<evidence type="ECO:0000256" key="3">
    <source>
        <dbReference type="PIRSR" id="PIRSR639383-2"/>
    </source>
</evidence>
<dbReference type="InterPro" id="IPR036265">
    <property type="entry name" value="HIT-like_sf"/>
</dbReference>
<feature type="short sequence motif" description="Histidine triad motif" evidence="4">
    <location>
        <begin position="119"/>
        <end position="123"/>
    </location>
</feature>
<dbReference type="InterPro" id="IPR011146">
    <property type="entry name" value="HIT-like"/>
</dbReference>